<evidence type="ECO:0000313" key="1">
    <source>
        <dbReference type="EMBL" id="CEM41037.1"/>
    </source>
</evidence>
<sequence>MGVQILCLALSSPKAASLRSLSIELRTSMQHADPAEIAMFSMALASGRLCALEDLLVEVNFDVMGAGALRMGLGSGVPVEVELAKGNFVDWGMLAELLDAVISAGEFEELPLTAHQKGTFFLELRAWRGQAYVAEQRELWGIFLYGAGGFYTDSGKRVFTFSCDSARTLFGVEGWRYAWGSKGKSANELLGYYDDDADSFTIPGMGCPAVVVYIRPTDCRADPPNP</sequence>
<protein>
    <submittedName>
        <fullName evidence="1">Uncharacterized protein</fullName>
    </submittedName>
</protein>
<dbReference type="EMBL" id="CDMZ01002158">
    <property type="protein sequence ID" value="CEM41037.1"/>
    <property type="molecule type" value="Genomic_DNA"/>
</dbReference>
<dbReference type="VEuPathDB" id="CryptoDB:Cvel_25738"/>
<accession>A0A0G4HAM9</accession>
<reference evidence="1" key="1">
    <citation type="submission" date="2014-11" db="EMBL/GenBank/DDBJ databases">
        <authorList>
            <person name="Otto D Thomas"/>
            <person name="Naeem Raeece"/>
        </authorList>
    </citation>
    <scope>NUCLEOTIDE SEQUENCE</scope>
</reference>
<organism evidence="1">
    <name type="scientific">Chromera velia CCMP2878</name>
    <dbReference type="NCBI Taxonomy" id="1169474"/>
    <lineage>
        <taxon>Eukaryota</taxon>
        <taxon>Sar</taxon>
        <taxon>Alveolata</taxon>
        <taxon>Colpodellida</taxon>
        <taxon>Chromeraceae</taxon>
        <taxon>Chromera</taxon>
    </lineage>
</organism>
<name>A0A0G4HAM9_9ALVE</name>
<gene>
    <name evidence="1" type="ORF">Cvel_25738</name>
</gene>
<proteinExistence type="predicted"/>
<dbReference type="AlphaFoldDB" id="A0A0G4HAM9"/>